<reference evidence="4" key="1">
    <citation type="submission" date="2021-01" db="EMBL/GenBank/DDBJ databases">
        <title>Genome public.</title>
        <authorList>
            <person name="Liu C."/>
            <person name="Sun Q."/>
        </authorList>
    </citation>
    <scope>NUCLEOTIDE SEQUENCE [LARGE SCALE GENOMIC DNA]</scope>
    <source>
        <strain evidence="4">YIM B02505</strain>
    </source>
</reference>
<evidence type="ECO:0000313" key="4">
    <source>
        <dbReference type="Proteomes" id="UP000596739"/>
    </source>
</evidence>
<dbReference type="PANTHER" id="PTHR43734:SF1">
    <property type="entry name" value="PHYTOENE DESATURASE"/>
    <property type="match status" value="1"/>
</dbReference>
<dbReference type="Gene3D" id="3.90.660.50">
    <property type="match status" value="1"/>
</dbReference>
<dbReference type="RefSeq" id="WP_200270740.1">
    <property type="nucleotide sequence ID" value="NZ_JAENHN010000043.1"/>
</dbReference>
<dbReference type="Proteomes" id="UP000596739">
    <property type="component" value="Unassembled WGS sequence"/>
</dbReference>
<dbReference type="EMBL" id="JAENHN010000043">
    <property type="protein sequence ID" value="MBK1811991.1"/>
    <property type="molecule type" value="Genomic_DNA"/>
</dbReference>
<dbReference type="InterPro" id="IPR036188">
    <property type="entry name" value="FAD/NAD-bd_sf"/>
</dbReference>
<organism evidence="3 4">
    <name type="scientific">Clostridium yunnanense</name>
    <dbReference type="NCBI Taxonomy" id="2800325"/>
    <lineage>
        <taxon>Bacteria</taxon>
        <taxon>Bacillati</taxon>
        <taxon>Bacillota</taxon>
        <taxon>Clostridia</taxon>
        <taxon>Eubacteriales</taxon>
        <taxon>Clostridiaceae</taxon>
        <taxon>Clostridium</taxon>
    </lineage>
</organism>
<name>A0ABS1ERL6_9CLOT</name>
<feature type="domain" description="Amine oxidase" evidence="2">
    <location>
        <begin position="16"/>
        <end position="476"/>
    </location>
</feature>
<dbReference type="SUPFAM" id="SSF51905">
    <property type="entry name" value="FAD/NAD(P)-binding domain"/>
    <property type="match status" value="1"/>
</dbReference>
<evidence type="ECO:0000313" key="3">
    <source>
        <dbReference type="EMBL" id="MBK1811991.1"/>
    </source>
</evidence>
<keyword evidence="4" id="KW-1185">Reference proteome</keyword>
<dbReference type="PANTHER" id="PTHR43734">
    <property type="entry name" value="PHYTOENE DESATURASE"/>
    <property type="match status" value="1"/>
</dbReference>
<protein>
    <submittedName>
        <fullName evidence="3">FAD-dependent oxidoreductase</fullName>
    </submittedName>
</protein>
<gene>
    <name evidence="3" type="ORF">JHL18_15320</name>
</gene>
<dbReference type="InterPro" id="IPR002937">
    <property type="entry name" value="Amino_oxidase"/>
</dbReference>
<dbReference type="Pfam" id="PF01593">
    <property type="entry name" value="Amino_oxidase"/>
    <property type="match status" value="1"/>
</dbReference>
<comment type="caution">
    <text evidence="3">The sequence shown here is derived from an EMBL/GenBank/DDBJ whole genome shotgun (WGS) entry which is preliminary data.</text>
</comment>
<proteinExistence type="inferred from homology"/>
<sequence length="484" mass="54338">MIREINCQVAIIGGGIAGLVSAALLSKYGYEVCLIEKENHLGGCIYNKIENGHILQGGAHHLGGLGEGEIVSNILKELSLYSEELFIENNPLIGKVEAEEILVPFRLNKLKDELISNFPLEKNNILRFFSEIEYFKEALTVNNSIKVLKYFQAWSRISFYDLLARYFEDMKIAAYLCALGPGYGGITSSGSAFTMVSLLATYGSGAYNVKGSMNTLVHILEDYVKKNPKATILKGALVNKIDIENGIVQSVECLSEDCTNVVRLQNLIVTSDIGNIYKLVCTKVKNNRFHDKINSLEIGYSPIRLFLSFEKKRSLNDYIMLPSFDVRKWDESLLYSSTKYNNTISMFSFPTVVDRSLCPKNQDHMLMTILTNSELIKASREDLQSKLYNMVDRYFPSITVDQVVTTVATNEDIEAKTFNRNGSVFGWKRGINEVINSNIIGPKCMFKNFYVAGNWGPTFGVYGAFYSSKNAVTEILNNYEARAL</sequence>
<dbReference type="Gene3D" id="3.50.50.60">
    <property type="entry name" value="FAD/NAD(P)-binding domain"/>
    <property type="match status" value="1"/>
</dbReference>
<comment type="similarity">
    <text evidence="1">Belongs to the carotenoid/retinoid oxidoreductase family. CrtN subfamily.</text>
</comment>
<accession>A0ABS1ERL6</accession>
<evidence type="ECO:0000259" key="2">
    <source>
        <dbReference type="Pfam" id="PF01593"/>
    </source>
</evidence>
<evidence type="ECO:0000256" key="1">
    <source>
        <dbReference type="ARBA" id="ARBA00038322"/>
    </source>
</evidence>